<keyword evidence="2" id="KW-1185">Reference proteome</keyword>
<dbReference type="EMBL" id="LXQA010325446">
    <property type="protein sequence ID" value="MCI44045.1"/>
    <property type="molecule type" value="Genomic_DNA"/>
</dbReference>
<organism evidence="1 2">
    <name type="scientific">Trifolium medium</name>
    <dbReference type="NCBI Taxonomy" id="97028"/>
    <lineage>
        <taxon>Eukaryota</taxon>
        <taxon>Viridiplantae</taxon>
        <taxon>Streptophyta</taxon>
        <taxon>Embryophyta</taxon>
        <taxon>Tracheophyta</taxon>
        <taxon>Spermatophyta</taxon>
        <taxon>Magnoliopsida</taxon>
        <taxon>eudicotyledons</taxon>
        <taxon>Gunneridae</taxon>
        <taxon>Pentapetalae</taxon>
        <taxon>rosids</taxon>
        <taxon>fabids</taxon>
        <taxon>Fabales</taxon>
        <taxon>Fabaceae</taxon>
        <taxon>Papilionoideae</taxon>
        <taxon>50 kb inversion clade</taxon>
        <taxon>NPAAA clade</taxon>
        <taxon>Hologalegina</taxon>
        <taxon>IRL clade</taxon>
        <taxon>Trifolieae</taxon>
        <taxon>Trifolium</taxon>
    </lineage>
</organism>
<evidence type="ECO:0000313" key="2">
    <source>
        <dbReference type="Proteomes" id="UP000265520"/>
    </source>
</evidence>
<proteinExistence type="predicted"/>
<protein>
    <submittedName>
        <fullName evidence="1">Uncharacterized protein</fullName>
    </submittedName>
</protein>
<evidence type="ECO:0000313" key="1">
    <source>
        <dbReference type="EMBL" id="MCI44045.1"/>
    </source>
</evidence>
<dbReference type="AlphaFoldDB" id="A0A392S817"/>
<sequence>VQERECWFWLRRIAPGSIARCEVLGSFEVDLLWSRRVAQLNAARCAVHVLVGAWRRMAGALRQREFYIFLAHFQIQVGIF</sequence>
<name>A0A392S817_9FABA</name>
<dbReference type="Proteomes" id="UP000265520">
    <property type="component" value="Unassembled WGS sequence"/>
</dbReference>
<reference evidence="1 2" key="1">
    <citation type="journal article" date="2018" name="Front. Plant Sci.">
        <title>Red Clover (Trifolium pratense) and Zigzag Clover (T. medium) - A Picture of Genomic Similarities and Differences.</title>
        <authorList>
            <person name="Dluhosova J."/>
            <person name="Istvanek J."/>
            <person name="Nedelnik J."/>
            <person name="Repkova J."/>
        </authorList>
    </citation>
    <scope>NUCLEOTIDE SEQUENCE [LARGE SCALE GENOMIC DNA]</scope>
    <source>
        <strain evidence="2">cv. 10/8</strain>
        <tissue evidence="1">Leaf</tissue>
    </source>
</reference>
<comment type="caution">
    <text evidence="1">The sequence shown here is derived from an EMBL/GenBank/DDBJ whole genome shotgun (WGS) entry which is preliminary data.</text>
</comment>
<feature type="non-terminal residue" evidence="1">
    <location>
        <position position="1"/>
    </location>
</feature>
<accession>A0A392S817</accession>